<keyword evidence="1" id="KW-0472">Membrane</keyword>
<evidence type="ECO:0000313" key="3">
    <source>
        <dbReference type="Proteomes" id="UP001356704"/>
    </source>
</evidence>
<name>A0ABU7W1C1_9FLAO</name>
<organism evidence="2 3">
    <name type="scientific">Winogradskyella poriferorum</name>
    <dbReference type="NCBI Taxonomy" id="307627"/>
    <lineage>
        <taxon>Bacteria</taxon>
        <taxon>Pseudomonadati</taxon>
        <taxon>Bacteroidota</taxon>
        <taxon>Flavobacteriia</taxon>
        <taxon>Flavobacteriales</taxon>
        <taxon>Flavobacteriaceae</taxon>
        <taxon>Winogradskyella</taxon>
    </lineage>
</organism>
<sequence length="89" mass="10007">MKSDYVKIIILILLGFLTIPLLEIFPAAVGGASLIIVITIPFLVLVSIIMAIVYSLYYNKKKNEKTKRRAFVIMALTLIALNLLLFPNR</sequence>
<dbReference type="RefSeq" id="WP_331808541.1">
    <property type="nucleotide sequence ID" value="NZ_JAZHOU010000001.1"/>
</dbReference>
<comment type="caution">
    <text evidence="2">The sequence shown here is derived from an EMBL/GenBank/DDBJ whole genome shotgun (WGS) entry which is preliminary data.</text>
</comment>
<evidence type="ECO:0000313" key="2">
    <source>
        <dbReference type="EMBL" id="MEF3077718.1"/>
    </source>
</evidence>
<feature type="transmembrane region" description="Helical" evidence="1">
    <location>
        <begin position="34"/>
        <end position="58"/>
    </location>
</feature>
<keyword evidence="1" id="KW-1133">Transmembrane helix</keyword>
<accession>A0ABU7W1C1</accession>
<keyword evidence="3" id="KW-1185">Reference proteome</keyword>
<reference evidence="2 3" key="1">
    <citation type="submission" date="2024-02" db="EMBL/GenBank/DDBJ databases">
        <title>Winogradskyella poriferorum JCM 12885.</title>
        <authorList>
            <person name="Zhang D.-F."/>
            <person name="Fu Z.-Y."/>
        </authorList>
    </citation>
    <scope>NUCLEOTIDE SEQUENCE [LARGE SCALE GENOMIC DNA]</scope>
    <source>
        <strain evidence="2 3">JCM 12885</strain>
    </source>
</reference>
<protein>
    <submittedName>
        <fullName evidence="2">Uncharacterized protein</fullName>
    </submittedName>
</protein>
<feature type="transmembrane region" description="Helical" evidence="1">
    <location>
        <begin position="7"/>
        <end position="28"/>
    </location>
</feature>
<proteinExistence type="predicted"/>
<evidence type="ECO:0000256" key="1">
    <source>
        <dbReference type="SAM" id="Phobius"/>
    </source>
</evidence>
<dbReference type="EMBL" id="JAZHOU010000001">
    <property type="protein sequence ID" value="MEF3077718.1"/>
    <property type="molecule type" value="Genomic_DNA"/>
</dbReference>
<gene>
    <name evidence="2" type="ORF">V1468_01770</name>
</gene>
<feature type="transmembrane region" description="Helical" evidence="1">
    <location>
        <begin position="70"/>
        <end position="87"/>
    </location>
</feature>
<keyword evidence="1" id="KW-0812">Transmembrane</keyword>
<dbReference type="Proteomes" id="UP001356704">
    <property type="component" value="Unassembled WGS sequence"/>
</dbReference>